<evidence type="ECO:0000256" key="5">
    <source>
        <dbReference type="ARBA" id="ARBA00023136"/>
    </source>
</evidence>
<organism evidence="9 10">
    <name type="scientific">Brassica campestris</name>
    <name type="common">Field mustard</name>
    <dbReference type="NCBI Taxonomy" id="3711"/>
    <lineage>
        <taxon>Eukaryota</taxon>
        <taxon>Viridiplantae</taxon>
        <taxon>Streptophyta</taxon>
        <taxon>Embryophyta</taxon>
        <taxon>Tracheophyta</taxon>
        <taxon>Spermatophyta</taxon>
        <taxon>Magnoliopsida</taxon>
        <taxon>eudicotyledons</taxon>
        <taxon>Gunneridae</taxon>
        <taxon>Pentapetalae</taxon>
        <taxon>rosids</taxon>
        <taxon>malvids</taxon>
        <taxon>Brassicales</taxon>
        <taxon>Brassicaceae</taxon>
        <taxon>Brassiceae</taxon>
        <taxon>Brassica</taxon>
    </lineage>
</organism>
<evidence type="ECO:0000256" key="2">
    <source>
        <dbReference type="ARBA" id="ARBA00022614"/>
    </source>
</evidence>
<dbReference type="EMBL" id="LS974622">
    <property type="protein sequence ID" value="CAG7868850.1"/>
    <property type="molecule type" value="Genomic_DNA"/>
</dbReference>
<keyword evidence="6" id="KW-0675">Receptor</keyword>
<name>A0A8D9D1C6_BRACM</name>
<protein>
    <recommendedName>
        <fullName evidence="8">Leucine-rich repeat-containing N-terminal plant-type domain-containing protein</fullName>
    </recommendedName>
</protein>
<evidence type="ECO:0000259" key="8">
    <source>
        <dbReference type="Pfam" id="PF08263"/>
    </source>
</evidence>
<dbReference type="PANTHER" id="PTHR48010">
    <property type="entry name" value="OS05G0588300 PROTEIN"/>
    <property type="match status" value="1"/>
</dbReference>
<accession>A0A8D9D1C6</accession>
<dbReference type="AlphaFoldDB" id="A0A8D9D1C6"/>
<dbReference type="InterPro" id="IPR013210">
    <property type="entry name" value="LRR_N_plant-typ"/>
</dbReference>
<evidence type="ECO:0000256" key="3">
    <source>
        <dbReference type="ARBA" id="ARBA00022729"/>
    </source>
</evidence>
<dbReference type="InterPro" id="IPR032675">
    <property type="entry name" value="LRR_dom_sf"/>
</dbReference>
<gene>
    <name evidence="9" type="ORF">BRAPAZ1V2_A06P10900.2</name>
</gene>
<keyword evidence="7" id="KW-0812">Transmembrane</keyword>
<keyword evidence="4" id="KW-0677">Repeat</keyword>
<evidence type="ECO:0000313" key="10">
    <source>
        <dbReference type="Proteomes" id="UP000694005"/>
    </source>
</evidence>
<feature type="transmembrane region" description="Helical" evidence="7">
    <location>
        <begin position="20"/>
        <end position="40"/>
    </location>
</feature>
<dbReference type="Pfam" id="PF00560">
    <property type="entry name" value="LRR_1"/>
    <property type="match status" value="3"/>
</dbReference>
<feature type="transmembrane region" description="Helical" evidence="7">
    <location>
        <begin position="70"/>
        <end position="88"/>
    </location>
</feature>
<keyword evidence="3" id="KW-0732">Signal</keyword>
<dbReference type="SUPFAM" id="SSF52058">
    <property type="entry name" value="L domain-like"/>
    <property type="match status" value="1"/>
</dbReference>
<keyword evidence="2" id="KW-0433">Leucine-rich repeat</keyword>
<comment type="subcellular location">
    <subcellularLocation>
        <location evidence="1">Membrane</location>
        <topology evidence="1">Single-pass membrane protein</topology>
    </subcellularLocation>
</comment>
<dbReference type="Gene3D" id="3.80.10.10">
    <property type="entry name" value="Ribonuclease Inhibitor"/>
    <property type="match status" value="1"/>
</dbReference>
<dbReference type="GO" id="GO:0016020">
    <property type="term" value="C:membrane"/>
    <property type="evidence" value="ECO:0007669"/>
    <property type="project" value="UniProtKB-SubCell"/>
</dbReference>
<dbReference type="Pfam" id="PF08263">
    <property type="entry name" value="LRRNT_2"/>
    <property type="match status" value="1"/>
</dbReference>
<evidence type="ECO:0000256" key="1">
    <source>
        <dbReference type="ARBA" id="ARBA00004167"/>
    </source>
</evidence>
<keyword evidence="7" id="KW-1133">Transmembrane helix</keyword>
<proteinExistence type="predicted"/>
<keyword evidence="5 7" id="KW-0472">Membrane</keyword>
<dbReference type="Proteomes" id="UP000694005">
    <property type="component" value="Chromosome A06"/>
</dbReference>
<evidence type="ECO:0000256" key="6">
    <source>
        <dbReference type="ARBA" id="ARBA00023170"/>
    </source>
</evidence>
<dbReference type="InterPro" id="IPR050994">
    <property type="entry name" value="At_inactive_RLKs"/>
</dbReference>
<dbReference type="FunFam" id="3.80.10.10:FF:000400">
    <property type="entry name" value="Nuclear pore complex protein NUP107"/>
    <property type="match status" value="1"/>
</dbReference>
<evidence type="ECO:0000256" key="4">
    <source>
        <dbReference type="ARBA" id="ARBA00022737"/>
    </source>
</evidence>
<feature type="domain" description="Leucine-rich repeat-containing N-terminal plant-type" evidence="8">
    <location>
        <begin position="98"/>
        <end position="139"/>
    </location>
</feature>
<dbReference type="Gramene" id="A06p10900.2_BraZ1">
    <property type="protein sequence ID" value="A06p10900.2_BraZ1.CDS"/>
    <property type="gene ID" value="A06g10900.2_BraZ1"/>
</dbReference>
<evidence type="ECO:0000256" key="7">
    <source>
        <dbReference type="SAM" id="Phobius"/>
    </source>
</evidence>
<evidence type="ECO:0000313" key="9">
    <source>
        <dbReference type="EMBL" id="CAG7868850.1"/>
    </source>
</evidence>
<feature type="transmembrane region" description="Helical" evidence="7">
    <location>
        <begin position="260"/>
        <end position="287"/>
    </location>
</feature>
<dbReference type="InterPro" id="IPR001611">
    <property type="entry name" value="Leu-rich_rpt"/>
</dbReference>
<sequence>MSSSMLFIYIFLYNLFFKNHFLIPTSHVLCFFFFFFFLLSRRGDQQKKKKQNSPCLVPGKCYRNFIKFMMVAKLVCAIFFRSCLWVLLVSSLNYSFETDINCLKSLKSQLQDPKAHLSNWIFGNYSEGYICKFFGVECWGSEQNRVLSINLGGYGLKGEFPSGVTLCTSMESLNLTGNNLYGIIPSEFFSFIPYLVTLDLSHNNFASNIPASLSNMYYLKTLLLDHNWFTGHFPSGLGSSPRLQQFSVSHNDLDGPVPDFYSMAIIAASISTAAFFPVGACVGWFYVGKTQKQPSKKRSKILTR</sequence>
<dbReference type="PANTHER" id="PTHR48010:SF55">
    <property type="entry name" value="OS01G0607900 PROTEIN"/>
    <property type="match status" value="1"/>
</dbReference>
<reference evidence="9 10" key="1">
    <citation type="submission" date="2021-07" db="EMBL/GenBank/DDBJ databases">
        <authorList>
            <consortium name="Genoscope - CEA"/>
            <person name="William W."/>
        </authorList>
    </citation>
    <scope>NUCLEOTIDE SEQUENCE [LARGE SCALE GENOMIC DNA]</scope>
</reference>